<feature type="transmembrane region" description="Helical" evidence="1">
    <location>
        <begin position="66"/>
        <end position="86"/>
    </location>
</feature>
<keyword evidence="1" id="KW-0472">Membrane</keyword>
<feature type="transmembrane region" description="Helical" evidence="1">
    <location>
        <begin position="366"/>
        <end position="392"/>
    </location>
</feature>
<keyword evidence="1" id="KW-1133">Transmembrane helix</keyword>
<evidence type="ECO:0000256" key="1">
    <source>
        <dbReference type="SAM" id="Phobius"/>
    </source>
</evidence>
<gene>
    <name evidence="2" type="ORF">N5J46_04875</name>
</gene>
<organism evidence="2 3">
    <name type="scientific">Acinetobacter johnsonii</name>
    <dbReference type="NCBI Taxonomy" id="40214"/>
    <lineage>
        <taxon>Bacteria</taxon>
        <taxon>Pseudomonadati</taxon>
        <taxon>Pseudomonadota</taxon>
        <taxon>Gammaproteobacteria</taxon>
        <taxon>Moraxellales</taxon>
        <taxon>Moraxellaceae</taxon>
        <taxon>Acinetobacter</taxon>
    </lineage>
</organism>
<feature type="transmembrane region" description="Helical" evidence="1">
    <location>
        <begin position="207"/>
        <end position="230"/>
    </location>
</feature>
<proteinExistence type="predicted"/>
<feature type="transmembrane region" description="Helical" evidence="1">
    <location>
        <begin position="92"/>
        <end position="110"/>
    </location>
</feature>
<keyword evidence="1" id="KW-0812">Transmembrane</keyword>
<evidence type="ECO:0000313" key="2">
    <source>
        <dbReference type="EMBL" id="MDH2171771.1"/>
    </source>
</evidence>
<feature type="transmembrane region" description="Helical" evidence="1">
    <location>
        <begin position="182"/>
        <end position="200"/>
    </location>
</feature>
<feature type="transmembrane region" description="Helical" evidence="1">
    <location>
        <begin position="242"/>
        <end position="263"/>
    </location>
</feature>
<feature type="transmembrane region" description="Helical" evidence="1">
    <location>
        <begin position="42"/>
        <end position="59"/>
    </location>
</feature>
<dbReference type="Proteomes" id="UP001162261">
    <property type="component" value="Unassembled WGS sequence"/>
</dbReference>
<comment type="caution">
    <text evidence="2">The sequence shown here is derived from an EMBL/GenBank/DDBJ whole genome shotgun (WGS) entry which is preliminary data.</text>
</comment>
<reference evidence="2" key="1">
    <citation type="submission" date="2022-09" db="EMBL/GenBank/DDBJ databases">
        <title>Intensive care unit water sources are persistently colonized with multi-drug resistant bacteria and are the site of extensive horizontal gene transfer of antibiotic resistance genes.</title>
        <authorList>
            <person name="Diorio-Toth L."/>
        </authorList>
    </citation>
    <scope>NUCLEOTIDE SEQUENCE</scope>
    <source>
        <strain evidence="2">GD03649</strain>
    </source>
</reference>
<dbReference type="RefSeq" id="WP_278344869.1">
    <property type="nucleotide sequence ID" value="NZ_JAOCLE010000008.1"/>
</dbReference>
<protein>
    <submittedName>
        <fullName evidence="2">Uncharacterized protein</fullName>
    </submittedName>
</protein>
<name>A0AA42XCF7_ACIJO</name>
<feature type="transmembrane region" description="Helical" evidence="1">
    <location>
        <begin position="333"/>
        <end position="354"/>
    </location>
</feature>
<evidence type="ECO:0000313" key="3">
    <source>
        <dbReference type="Proteomes" id="UP001162261"/>
    </source>
</evidence>
<feature type="transmembrane region" description="Helical" evidence="1">
    <location>
        <begin position="122"/>
        <end position="140"/>
    </location>
</feature>
<accession>A0AA42XCF7</accession>
<sequence>MKLNFFNMYMIEKKKISQFFLLFLLILMNRLAIPGFTSLSVSIILIIFFIILSSAKNEVSIDKRNLIFYLIMLSFLFLSTVVSMFISVYTTTFLGVFLAFVIYTLILFDFKVKFAKDIVLNVFFIFILLGLFQYSIYQIFGNFWDLSSVVNSDFLVQGYNTSDGNEYMEKRTNGFVFLEPSFFSQFIALYIILEYSFFGFKRFLRVGIALIVLLLAASGTGPMLLIFYSIVHTVLKRNFKMLSLFLTIALLLPILFKLGLTFVPDFMGYLLERLGEFSLGGDNSFNYRFILPYSSAYEFLSNSNYLTFLFGNGPLTTAEINTRNWNSDANFSTLLVSIFEYGLFFTLFYIFYLYRISSKVFYKDLQLSVLFMFFVLSGAFYQNYTIILLWILCKVIDFNNKVG</sequence>
<dbReference type="EMBL" id="JAOCLH010000006">
    <property type="protein sequence ID" value="MDH2171771.1"/>
    <property type="molecule type" value="Genomic_DNA"/>
</dbReference>
<dbReference type="AlphaFoldDB" id="A0AA42XCF7"/>